<dbReference type="AlphaFoldDB" id="A0A6C2USV5"/>
<dbReference type="Gene3D" id="3.20.20.150">
    <property type="entry name" value="Divalent-metal-dependent TIM barrel enzymes"/>
    <property type="match status" value="1"/>
</dbReference>
<dbReference type="PANTHER" id="PTHR12110">
    <property type="entry name" value="HYDROXYPYRUVATE ISOMERASE"/>
    <property type="match status" value="1"/>
</dbReference>
<dbReference type="SUPFAM" id="SSF51658">
    <property type="entry name" value="Xylose isomerase-like"/>
    <property type="match status" value="1"/>
</dbReference>
<evidence type="ECO:0000259" key="1">
    <source>
        <dbReference type="Pfam" id="PF01261"/>
    </source>
</evidence>
<evidence type="ECO:0000313" key="3">
    <source>
        <dbReference type="Proteomes" id="UP000346198"/>
    </source>
</evidence>
<evidence type="ECO:0000313" key="2">
    <source>
        <dbReference type="EMBL" id="VGO23348.1"/>
    </source>
</evidence>
<dbReference type="InterPro" id="IPR013022">
    <property type="entry name" value="Xyl_isomerase-like_TIM-brl"/>
</dbReference>
<reference evidence="2 3" key="1">
    <citation type="submission" date="2019-04" db="EMBL/GenBank/DDBJ databases">
        <authorList>
            <person name="Van Vliet M D."/>
        </authorList>
    </citation>
    <scope>NUCLEOTIDE SEQUENCE [LARGE SCALE GENOMIC DNA]</scope>
    <source>
        <strain evidence="2 3">F21</strain>
    </source>
</reference>
<feature type="domain" description="Xylose isomerase-like TIM barrel" evidence="1">
    <location>
        <begin position="20"/>
        <end position="277"/>
    </location>
</feature>
<dbReference type="Pfam" id="PF01261">
    <property type="entry name" value="AP_endonuc_2"/>
    <property type="match status" value="1"/>
</dbReference>
<dbReference type="PANTHER" id="PTHR12110:SF41">
    <property type="entry name" value="INOSOSE DEHYDRATASE"/>
    <property type="match status" value="1"/>
</dbReference>
<dbReference type="EMBL" id="CAAHFH010000003">
    <property type="protein sequence ID" value="VGO23348.1"/>
    <property type="molecule type" value="Genomic_DNA"/>
</dbReference>
<organism evidence="2 3">
    <name type="scientific">Pontiella sulfatireligans</name>
    <dbReference type="NCBI Taxonomy" id="2750658"/>
    <lineage>
        <taxon>Bacteria</taxon>
        <taxon>Pseudomonadati</taxon>
        <taxon>Kiritimatiellota</taxon>
        <taxon>Kiritimatiellia</taxon>
        <taxon>Kiritimatiellales</taxon>
        <taxon>Pontiellaceae</taxon>
        <taxon>Pontiella</taxon>
    </lineage>
</organism>
<proteinExistence type="predicted"/>
<dbReference type="InterPro" id="IPR050312">
    <property type="entry name" value="IolE/XylAMocC-like"/>
</dbReference>
<sequence>MKIGCFALVQPFLPVTEQLKLIKEMGVDYADVTDNHDGGSLGAEYGFAETVSLDSHPSKIKQMAADAGVELTAFCAHANLLDPPSPDIYSTNQIIKAIRLAADCGIDHVITTEGDPKTDFGQNLTAEEQIFAITERLYAPIRWAEELGVKLLIETHGQVTDSVDAMETLLAKLGHEETVGICLDTGNSWLGDAEPIDYIKRFGSRIQHVHWKDMPEEWIEKRGKKFGCGMAIIPLGDGVIDIPAIVNELKAVGFDGATTLEIAGEDNVKTSIARLKEWIA</sequence>
<dbReference type="InterPro" id="IPR036237">
    <property type="entry name" value="Xyl_isomerase-like_sf"/>
</dbReference>
<protein>
    <recommendedName>
        <fullName evidence="1">Xylose isomerase-like TIM barrel domain-containing protein</fullName>
    </recommendedName>
</protein>
<dbReference type="Proteomes" id="UP000346198">
    <property type="component" value="Unassembled WGS sequence"/>
</dbReference>
<accession>A0A6C2USV5</accession>
<name>A0A6C2USV5_9BACT</name>
<gene>
    <name evidence="2" type="ORF">SCARR_05455</name>
</gene>
<keyword evidence="3" id="KW-1185">Reference proteome</keyword>
<dbReference type="RefSeq" id="WP_136065593.1">
    <property type="nucleotide sequence ID" value="NZ_CAAHFH010000003.1"/>
</dbReference>